<dbReference type="RefSeq" id="WP_179716697.1">
    <property type="nucleotide sequence ID" value="NZ_JACBZT010000001.1"/>
</dbReference>
<keyword evidence="2" id="KW-1185">Reference proteome</keyword>
<gene>
    <name evidence="1" type="ORF">GGQ55_002210</name>
</gene>
<accession>A0A853CHB1</accession>
<comment type="caution">
    <text evidence="1">The sequence shown here is derived from an EMBL/GenBank/DDBJ whole genome shotgun (WGS) entry which is preliminary data.</text>
</comment>
<dbReference type="Proteomes" id="UP000541969">
    <property type="component" value="Unassembled WGS sequence"/>
</dbReference>
<dbReference type="AlphaFoldDB" id="A0A853CHB1"/>
<evidence type="ECO:0000313" key="2">
    <source>
        <dbReference type="Proteomes" id="UP000541969"/>
    </source>
</evidence>
<evidence type="ECO:0000313" key="1">
    <source>
        <dbReference type="EMBL" id="NYJ05932.1"/>
    </source>
</evidence>
<sequence length="49" mass="5469">MNSCGTGKRRFCDEAAALAAGWPSWRAYACPLCTGWHLTAATLRPRRRM</sequence>
<protein>
    <submittedName>
        <fullName evidence="1">Uncharacterized protein</fullName>
    </submittedName>
</protein>
<proteinExistence type="predicted"/>
<organism evidence="1 2">
    <name type="scientific">Petropleomorpha daqingensis</name>
    <dbReference type="NCBI Taxonomy" id="2026353"/>
    <lineage>
        <taxon>Bacteria</taxon>
        <taxon>Bacillati</taxon>
        <taxon>Actinomycetota</taxon>
        <taxon>Actinomycetes</taxon>
        <taxon>Geodermatophilales</taxon>
        <taxon>Geodermatophilaceae</taxon>
        <taxon>Petropleomorpha</taxon>
    </lineage>
</organism>
<dbReference type="EMBL" id="JACBZT010000001">
    <property type="protein sequence ID" value="NYJ05932.1"/>
    <property type="molecule type" value="Genomic_DNA"/>
</dbReference>
<name>A0A853CHB1_9ACTN</name>
<reference evidence="1 2" key="1">
    <citation type="submission" date="2020-07" db="EMBL/GenBank/DDBJ databases">
        <title>Sequencing the genomes of 1000 actinobacteria strains.</title>
        <authorList>
            <person name="Klenk H.-P."/>
        </authorList>
    </citation>
    <scope>NUCLEOTIDE SEQUENCE [LARGE SCALE GENOMIC DNA]</scope>
    <source>
        <strain evidence="1 2">DSM 104001</strain>
    </source>
</reference>